<keyword evidence="3" id="KW-0238">DNA-binding</keyword>
<dbReference type="Pfam" id="PF10533">
    <property type="entry name" value="Plant_zn_clust"/>
    <property type="match status" value="1"/>
</dbReference>
<evidence type="ECO:0000256" key="3">
    <source>
        <dbReference type="ARBA" id="ARBA00023125"/>
    </source>
</evidence>
<evidence type="ECO:0000313" key="8">
    <source>
        <dbReference type="EMBL" id="KAK9054323.1"/>
    </source>
</evidence>
<dbReference type="InterPro" id="IPR003657">
    <property type="entry name" value="WRKY_dom"/>
</dbReference>
<dbReference type="GO" id="GO:0043565">
    <property type="term" value="F:sequence-specific DNA binding"/>
    <property type="evidence" value="ECO:0007669"/>
    <property type="project" value="InterPro"/>
</dbReference>
<evidence type="ECO:0000313" key="9">
    <source>
        <dbReference type="Proteomes" id="UP001408789"/>
    </source>
</evidence>
<comment type="subcellular location">
    <subcellularLocation>
        <location evidence="1">Nucleus</location>
    </subcellularLocation>
</comment>
<dbReference type="GO" id="GO:0003700">
    <property type="term" value="F:DNA-binding transcription factor activity"/>
    <property type="evidence" value="ECO:0007669"/>
    <property type="project" value="InterPro"/>
</dbReference>
<gene>
    <name evidence="8" type="ORF">SSX86_025401</name>
</gene>
<keyword evidence="9" id="KW-1185">Reference proteome</keyword>
<feature type="compositionally biased region" description="Low complexity" evidence="6">
    <location>
        <begin position="242"/>
        <end position="253"/>
    </location>
</feature>
<dbReference type="GO" id="GO:0005516">
    <property type="term" value="F:calmodulin binding"/>
    <property type="evidence" value="ECO:0007669"/>
    <property type="project" value="UniProtKB-ARBA"/>
</dbReference>
<comment type="caution">
    <text evidence="8">The sequence shown here is derived from an EMBL/GenBank/DDBJ whole genome shotgun (WGS) entry which is preliminary data.</text>
</comment>
<dbReference type="SUPFAM" id="SSF118290">
    <property type="entry name" value="WRKY DNA-binding domain"/>
    <property type="match status" value="1"/>
</dbReference>
<accession>A0AAP0CJ48</accession>
<evidence type="ECO:0000256" key="1">
    <source>
        <dbReference type="ARBA" id="ARBA00004123"/>
    </source>
</evidence>
<organism evidence="8 9">
    <name type="scientific">Deinandra increscens subsp. villosa</name>
    <dbReference type="NCBI Taxonomy" id="3103831"/>
    <lineage>
        <taxon>Eukaryota</taxon>
        <taxon>Viridiplantae</taxon>
        <taxon>Streptophyta</taxon>
        <taxon>Embryophyta</taxon>
        <taxon>Tracheophyta</taxon>
        <taxon>Spermatophyta</taxon>
        <taxon>Magnoliopsida</taxon>
        <taxon>eudicotyledons</taxon>
        <taxon>Gunneridae</taxon>
        <taxon>Pentapetalae</taxon>
        <taxon>asterids</taxon>
        <taxon>campanulids</taxon>
        <taxon>Asterales</taxon>
        <taxon>Asteraceae</taxon>
        <taxon>Asteroideae</taxon>
        <taxon>Heliantheae alliance</taxon>
        <taxon>Madieae</taxon>
        <taxon>Madiinae</taxon>
        <taxon>Deinandra</taxon>
    </lineage>
</organism>
<dbReference type="Pfam" id="PF03106">
    <property type="entry name" value="WRKY"/>
    <property type="match status" value="1"/>
</dbReference>
<feature type="domain" description="WRKY" evidence="7">
    <location>
        <begin position="297"/>
        <end position="363"/>
    </location>
</feature>
<proteinExistence type="predicted"/>
<evidence type="ECO:0000256" key="4">
    <source>
        <dbReference type="ARBA" id="ARBA00023163"/>
    </source>
</evidence>
<dbReference type="AlphaFoldDB" id="A0AAP0CJ48"/>
<feature type="compositionally biased region" description="Polar residues" evidence="6">
    <location>
        <begin position="261"/>
        <end position="273"/>
    </location>
</feature>
<dbReference type="SMART" id="SM00774">
    <property type="entry name" value="WRKY"/>
    <property type="match status" value="1"/>
</dbReference>
<keyword evidence="5" id="KW-0539">Nucleus</keyword>
<keyword evidence="2" id="KW-0805">Transcription regulation</keyword>
<dbReference type="Gene3D" id="2.20.25.80">
    <property type="entry name" value="WRKY domain"/>
    <property type="match status" value="1"/>
</dbReference>
<dbReference type="PANTHER" id="PTHR31282">
    <property type="entry name" value="WRKY TRANSCRIPTION FACTOR 21-RELATED"/>
    <property type="match status" value="1"/>
</dbReference>
<reference evidence="8 9" key="1">
    <citation type="submission" date="2024-04" db="EMBL/GenBank/DDBJ databases">
        <title>The reference genome of an endangered Asteraceae, Deinandra increscens subsp. villosa, native to the Central Coast of California.</title>
        <authorList>
            <person name="Guilliams M."/>
            <person name="Hasenstab-Lehman K."/>
            <person name="Meyer R."/>
            <person name="Mcevoy S."/>
        </authorList>
    </citation>
    <scope>NUCLEOTIDE SEQUENCE [LARGE SCALE GENOMIC DNA]</scope>
    <source>
        <tissue evidence="8">Leaf</tissue>
    </source>
</reference>
<dbReference type="EMBL" id="JBCNJP010000025">
    <property type="protein sequence ID" value="KAK9054323.1"/>
    <property type="molecule type" value="Genomic_DNA"/>
</dbReference>
<protein>
    <recommendedName>
        <fullName evidence="7">WRKY domain-containing protein</fullName>
    </recommendedName>
</protein>
<dbReference type="FunFam" id="2.20.25.80:FF:000004">
    <property type="entry name" value="WRKY transcription factor 65"/>
    <property type="match status" value="1"/>
</dbReference>
<feature type="region of interest" description="Disordered" evidence="6">
    <location>
        <begin position="242"/>
        <end position="276"/>
    </location>
</feature>
<dbReference type="Proteomes" id="UP001408789">
    <property type="component" value="Unassembled WGS sequence"/>
</dbReference>
<evidence type="ECO:0000256" key="6">
    <source>
        <dbReference type="SAM" id="MobiDB-lite"/>
    </source>
</evidence>
<keyword evidence="4" id="KW-0804">Transcription</keyword>
<dbReference type="GO" id="GO:0005634">
    <property type="term" value="C:nucleus"/>
    <property type="evidence" value="ECO:0007669"/>
    <property type="project" value="UniProtKB-SubCell"/>
</dbReference>
<feature type="region of interest" description="Disordered" evidence="6">
    <location>
        <begin position="132"/>
        <end position="162"/>
    </location>
</feature>
<name>A0AAP0CJ48_9ASTR</name>
<dbReference type="InterPro" id="IPR044810">
    <property type="entry name" value="WRKY_plant"/>
</dbReference>
<evidence type="ECO:0000259" key="7">
    <source>
        <dbReference type="PROSITE" id="PS50811"/>
    </source>
</evidence>
<sequence length="376" mass="40832">MPTGSLTADTIIKLPSRVKLPSIRRPNPINPFKLSSFQTIMAVDLMDAYRNTPFLPKTDEDSVQEAAAAGLQSLQNLVGILSSQSQSYQTNTTSSSSSSPPPDSTDYIAVADVAVNKFKKFISLLDRNRSGHARFRRGPVPNPPPKSAPSVTPPSINHQISAPAPAPVSAEKVYSPAPIQQRLPPVPQTNLHRPLVNSGSFDRKDFPVTTINFAASQASSFLSSLTGDTDSGFQITNLSQVSSASQPNHSSSSLKRKCNSAGDSHTKCANSSGRCHCSKKKKSRMRRVERVPAISMKMADIPPDDYSWRKYGQKPIKGSPHPRGYYKCSSLRGCPARKHVERALDDPAMLIVTYEGDHNHSHNANDTPAAIIFESS</sequence>
<dbReference type="InterPro" id="IPR036576">
    <property type="entry name" value="WRKY_dom_sf"/>
</dbReference>
<evidence type="ECO:0000256" key="5">
    <source>
        <dbReference type="ARBA" id="ARBA00023242"/>
    </source>
</evidence>
<evidence type="ECO:0000256" key="2">
    <source>
        <dbReference type="ARBA" id="ARBA00023015"/>
    </source>
</evidence>
<dbReference type="PROSITE" id="PS50811">
    <property type="entry name" value="WRKY"/>
    <property type="match status" value="1"/>
</dbReference>
<dbReference type="InterPro" id="IPR018872">
    <property type="entry name" value="Zn-cluster-dom"/>
</dbReference>